<dbReference type="InterPro" id="IPR038050">
    <property type="entry name" value="Neuro_actylchol_rec"/>
</dbReference>
<dbReference type="InterPro" id="IPR049944">
    <property type="entry name" value="LGIC_TM_5-HT3"/>
</dbReference>
<keyword evidence="12" id="KW-0628">Postsynaptic cell membrane</keyword>
<organism evidence="24 25">
    <name type="scientific">Takifugu flavidus</name>
    <name type="common">sansaifugu</name>
    <dbReference type="NCBI Taxonomy" id="433684"/>
    <lineage>
        <taxon>Eukaryota</taxon>
        <taxon>Metazoa</taxon>
        <taxon>Chordata</taxon>
        <taxon>Craniata</taxon>
        <taxon>Vertebrata</taxon>
        <taxon>Euteleostomi</taxon>
        <taxon>Actinopterygii</taxon>
        <taxon>Neopterygii</taxon>
        <taxon>Teleostei</taxon>
        <taxon>Neoteleostei</taxon>
        <taxon>Acanthomorphata</taxon>
        <taxon>Eupercaria</taxon>
        <taxon>Tetraodontiformes</taxon>
        <taxon>Tetradontoidea</taxon>
        <taxon>Tetraodontidae</taxon>
        <taxon>Takifugu</taxon>
    </lineage>
</organism>
<dbReference type="InterPro" id="IPR006029">
    <property type="entry name" value="Neurotrans-gated_channel_TM"/>
</dbReference>
<dbReference type="SUPFAM" id="SSF63712">
    <property type="entry name" value="Nicotinic receptor ligand binding domain-like"/>
    <property type="match status" value="1"/>
</dbReference>
<feature type="domain" description="Neurotransmitter-gated ion-channel transmembrane" evidence="23">
    <location>
        <begin position="247"/>
        <end position="362"/>
    </location>
</feature>
<evidence type="ECO:0000256" key="7">
    <source>
        <dbReference type="ARBA" id="ARBA00023065"/>
    </source>
</evidence>
<evidence type="ECO:0000256" key="8">
    <source>
        <dbReference type="ARBA" id="ARBA00023136"/>
    </source>
</evidence>
<comment type="catalytic activity">
    <reaction evidence="18">
        <text>Ca(2+)(in) = Ca(2+)(out)</text>
        <dbReference type="Rhea" id="RHEA:29671"/>
        <dbReference type="ChEBI" id="CHEBI:29108"/>
    </reaction>
</comment>
<keyword evidence="25" id="KW-1185">Reference proteome</keyword>
<keyword evidence="3 20" id="KW-0812">Transmembrane</keyword>
<evidence type="ECO:0000256" key="4">
    <source>
        <dbReference type="ARBA" id="ARBA00022729"/>
    </source>
</evidence>
<gene>
    <name evidence="24" type="ORF">D4764_07G0007140</name>
</gene>
<dbReference type="InterPro" id="IPR036734">
    <property type="entry name" value="Neur_chan_lig-bd_sf"/>
</dbReference>
<evidence type="ECO:0000259" key="23">
    <source>
        <dbReference type="Pfam" id="PF02932"/>
    </source>
</evidence>
<evidence type="ECO:0000256" key="1">
    <source>
        <dbReference type="ARBA" id="ARBA00022448"/>
    </source>
</evidence>
<keyword evidence="9" id="KW-1015">Disulfide bond</keyword>
<dbReference type="EMBL" id="RHFK02000020">
    <property type="protein sequence ID" value="TWW57995.1"/>
    <property type="molecule type" value="Genomic_DNA"/>
</dbReference>
<dbReference type="InterPro" id="IPR006201">
    <property type="entry name" value="Neur_channel"/>
</dbReference>
<dbReference type="SUPFAM" id="SSF90112">
    <property type="entry name" value="Neurotransmitter-gated ion-channel transmembrane pore"/>
    <property type="match status" value="1"/>
</dbReference>
<evidence type="ECO:0000256" key="16">
    <source>
        <dbReference type="ARBA" id="ARBA00034430"/>
    </source>
</evidence>
<evidence type="ECO:0000256" key="19">
    <source>
        <dbReference type="ARBA" id="ARBA00037540"/>
    </source>
</evidence>
<keyword evidence="4 20" id="KW-0732">Signal</keyword>
<evidence type="ECO:0000256" key="2">
    <source>
        <dbReference type="ARBA" id="ARBA00022475"/>
    </source>
</evidence>
<keyword evidence="5 20" id="KW-1133">Transmembrane helix</keyword>
<keyword evidence="6" id="KW-0770">Synapse</keyword>
<dbReference type="InterPro" id="IPR036719">
    <property type="entry name" value="Neuro-gated_channel_TM_sf"/>
</dbReference>
<feature type="transmembrane region" description="Helical" evidence="20">
    <location>
        <begin position="337"/>
        <end position="355"/>
    </location>
</feature>
<feature type="transmembrane region" description="Helical" evidence="20">
    <location>
        <begin position="241"/>
        <end position="264"/>
    </location>
</feature>
<evidence type="ECO:0000256" key="5">
    <source>
        <dbReference type="ARBA" id="ARBA00022989"/>
    </source>
</evidence>
<comment type="similarity">
    <text evidence="20">Belongs to the ligand-gated ion channel (TC 1.A.9) family.</text>
</comment>
<evidence type="ECO:0000256" key="10">
    <source>
        <dbReference type="ARBA" id="ARBA00023170"/>
    </source>
</evidence>
<comment type="catalytic activity">
    <reaction evidence="16">
        <text>K(+)(in) = K(+)(out)</text>
        <dbReference type="Rhea" id="RHEA:29463"/>
        <dbReference type="ChEBI" id="CHEBI:29103"/>
    </reaction>
</comment>
<keyword evidence="2" id="KW-1003">Cell membrane</keyword>
<evidence type="ECO:0000259" key="22">
    <source>
        <dbReference type="Pfam" id="PF02931"/>
    </source>
</evidence>
<dbReference type="CDD" id="cd19063">
    <property type="entry name" value="LGIC_TM_5-HT3"/>
    <property type="match status" value="1"/>
</dbReference>
<keyword evidence="10 24" id="KW-0675">Receptor</keyword>
<comment type="function">
    <text evidence="19">Forms serotonin (5-hydroxytryptamine/5-HT3)-activated cation-selective channel complexes, which when activated cause fast, depolarizing responses in neurons.</text>
</comment>
<comment type="caution">
    <text evidence="24">The sequence shown here is derived from an EMBL/GenBank/DDBJ whole genome shotgun (WGS) entry which is preliminary data.</text>
</comment>
<dbReference type="Gene3D" id="2.70.170.10">
    <property type="entry name" value="Neurotransmitter-gated ion-channel ligand-binding domain"/>
    <property type="match status" value="1"/>
</dbReference>
<evidence type="ECO:0000256" key="11">
    <source>
        <dbReference type="ARBA" id="ARBA00023180"/>
    </source>
</evidence>
<evidence type="ECO:0000256" key="15">
    <source>
        <dbReference type="ARBA" id="ARBA00034104"/>
    </source>
</evidence>
<proteinExistence type="inferred from homology"/>
<feature type="region of interest" description="Disordered" evidence="21">
    <location>
        <begin position="388"/>
        <end position="417"/>
    </location>
</feature>
<dbReference type="InterPro" id="IPR006202">
    <property type="entry name" value="Neur_chan_lig-bd"/>
</dbReference>
<keyword evidence="8 20" id="KW-0472">Membrane</keyword>
<sequence>MPEVKAATITIICFSLLYECVVTLNCTNFTHDSFFNMLEKRLNSQKIHRPVKMLSDSLNVSIDMTVVGILGVNEKQQSLTVYIWEVLEWYIAGLSWDEKECGFTRVSLPRTIIWVPDIQIREFMEEDKSPKTPYVYLYSTGRVFDDKPMRVVSTCKLGIYAFPFDIQNCTLTFGSYLYSTDQLMLSASTTAAQILAESLHVSQTKTEWELVYIQVTPTNEEIGDMVYSYITYSLILKRRPVLYVVNLILPSIFLVSLDVFSFGLPPQTFDRSAFKMTLILGYTVFLLLMNDLLPVTGNDVPILNVFFSLSFAMMVASQLVTLFIVHVHFHSCYFSVAPQWLSVLMLQYVAPVICLSQRKQSNRITVSLPQRGEGLGLGLDGERLVAGPTSMGPGRAQPEPAMWTLPSPVDPPPAGGA</sequence>
<dbReference type="GO" id="GO:0045211">
    <property type="term" value="C:postsynaptic membrane"/>
    <property type="evidence" value="ECO:0007669"/>
    <property type="project" value="UniProtKB-SubCell"/>
</dbReference>
<dbReference type="PROSITE" id="PS00236">
    <property type="entry name" value="NEUROTR_ION_CHANNEL"/>
    <property type="match status" value="1"/>
</dbReference>
<evidence type="ECO:0000256" key="9">
    <source>
        <dbReference type="ARBA" id="ARBA00023157"/>
    </source>
</evidence>
<feature type="transmembrane region" description="Helical" evidence="20">
    <location>
        <begin position="276"/>
        <end position="293"/>
    </location>
</feature>
<dbReference type="AlphaFoldDB" id="A0A5C6MT34"/>
<evidence type="ECO:0000313" key="25">
    <source>
        <dbReference type="Proteomes" id="UP000324091"/>
    </source>
</evidence>
<dbReference type="Pfam" id="PF02932">
    <property type="entry name" value="Neur_chan_memb"/>
    <property type="match status" value="1"/>
</dbReference>
<evidence type="ECO:0000256" key="12">
    <source>
        <dbReference type="ARBA" id="ARBA00023257"/>
    </source>
</evidence>
<protein>
    <submittedName>
        <fullName evidence="24">5-hydroxytryptamine receptor 3C</fullName>
    </submittedName>
</protein>
<dbReference type="FunFam" id="2.70.170.10:FF:000017">
    <property type="entry name" value="5-hydroxytryptamine receptor 3A"/>
    <property type="match status" value="1"/>
</dbReference>
<keyword evidence="13" id="KW-1071">Ligand-gated ion channel</keyword>
<dbReference type="InterPro" id="IPR018000">
    <property type="entry name" value="Neurotransmitter_ion_chnl_CS"/>
</dbReference>
<accession>A0A5C6MT34</accession>
<keyword evidence="14 20" id="KW-0407">Ion channel</keyword>
<dbReference type="PANTHER" id="PTHR18945">
    <property type="entry name" value="NEUROTRANSMITTER GATED ION CHANNEL"/>
    <property type="match status" value="1"/>
</dbReference>
<reference evidence="24 25" key="1">
    <citation type="submission" date="2019-04" db="EMBL/GenBank/DDBJ databases">
        <title>Chromosome genome assembly for Takifugu flavidus.</title>
        <authorList>
            <person name="Xiao S."/>
        </authorList>
    </citation>
    <scope>NUCLEOTIDE SEQUENCE [LARGE SCALE GENOMIC DNA]</scope>
    <source>
        <strain evidence="24">HTHZ2018</strain>
        <tissue evidence="24">Muscle</tissue>
    </source>
</reference>
<evidence type="ECO:0000256" key="18">
    <source>
        <dbReference type="ARBA" id="ARBA00036634"/>
    </source>
</evidence>
<keyword evidence="1 20" id="KW-0813">Transport</keyword>
<dbReference type="PRINTS" id="PR00252">
    <property type="entry name" value="NRIONCHANNEL"/>
</dbReference>
<comment type="subcellular location">
    <subcellularLocation>
        <location evidence="15">Postsynaptic cell membrane</location>
        <topology evidence="15">Multi-pass membrane protein</topology>
    </subcellularLocation>
</comment>
<feature type="transmembrane region" description="Helical" evidence="20">
    <location>
        <begin position="305"/>
        <end position="325"/>
    </location>
</feature>
<keyword evidence="11" id="KW-0325">Glycoprotein</keyword>
<feature type="domain" description="Neurotransmitter-gated ion-channel ligand-binding" evidence="22">
    <location>
        <begin position="45"/>
        <end position="240"/>
    </location>
</feature>
<evidence type="ECO:0000256" key="3">
    <source>
        <dbReference type="ARBA" id="ARBA00022692"/>
    </source>
</evidence>
<feature type="signal peptide" evidence="20">
    <location>
        <begin position="1"/>
        <end position="23"/>
    </location>
</feature>
<feature type="chain" id="PRO_5023044878" evidence="20">
    <location>
        <begin position="24"/>
        <end position="417"/>
    </location>
</feature>
<keyword evidence="7 20" id="KW-0406">Ion transport</keyword>
<evidence type="ECO:0000256" key="6">
    <source>
        <dbReference type="ARBA" id="ARBA00023018"/>
    </source>
</evidence>
<evidence type="ECO:0000256" key="20">
    <source>
        <dbReference type="RuleBase" id="RU000687"/>
    </source>
</evidence>
<name>A0A5C6MT34_9TELE</name>
<evidence type="ECO:0000256" key="17">
    <source>
        <dbReference type="ARBA" id="ARBA00036239"/>
    </source>
</evidence>
<comment type="catalytic activity">
    <reaction evidence="17">
        <text>Na(+)(in) = Na(+)(out)</text>
        <dbReference type="Rhea" id="RHEA:34963"/>
        <dbReference type="ChEBI" id="CHEBI:29101"/>
    </reaction>
</comment>
<dbReference type="Pfam" id="PF02931">
    <property type="entry name" value="Neur_chan_LBD"/>
    <property type="match status" value="1"/>
</dbReference>
<feature type="compositionally biased region" description="Pro residues" evidence="21">
    <location>
        <begin position="408"/>
        <end position="417"/>
    </location>
</feature>
<evidence type="ECO:0000256" key="14">
    <source>
        <dbReference type="ARBA" id="ARBA00023303"/>
    </source>
</evidence>
<dbReference type="Proteomes" id="UP000324091">
    <property type="component" value="Chromosome 7"/>
</dbReference>
<dbReference type="GO" id="GO:0004888">
    <property type="term" value="F:transmembrane signaling receptor activity"/>
    <property type="evidence" value="ECO:0007669"/>
    <property type="project" value="InterPro"/>
</dbReference>
<evidence type="ECO:0000256" key="21">
    <source>
        <dbReference type="SAM" id="MobiDB-lite"/>
    </source>
</evidence>
<evidence type="ECO:0000313" key="24">
    <source>
        <dbReference type="EMBL" id="TWW57995.1"/>
    </source>
</evidence>
<dbReference type="GO" id="GO:0005230">
    <property type="term" value="F:extracellular ligand-gated monoatomic ion channel activity"/>
    <property type="evidence" value="ECO:0007669"/>
    <property type="project" value="InterPro"/>
</dbReference>
<evidence type="ECO:0000256" key="13">
    <source>
        <dbReference type="ARBA" id="ARBA00023286"/>
    </source>
</evidence>
<dbReference type="Gene3D" id="1.20.58.390">
    <property type="entry name" value="Neurotransmitter-gated ion-channel transmembrane domain"/>
    <property type="match status" value="1"/>
</dbReference>